<evidence type="ECO:0000259" key="1">
    <source>
        <dbReference type="Pfam" id="PF14033"/>
    </source>
</evidence>
<dbReference type="AlphaFoldDB" id="A0AAN7BJK7"/>
<name>A0AAN7BJK7_9PEZI</name>
<evidence type="ECO:0000313" key="4">
    <source>
        <dbReference type="Proteomes" id="UP001301958"/>
    </source>
</evidence>
<proteinExistence type="predicted"/>
<dbReference type="Pfam" id="PF21666">
    <property type="entry name" value="DUF4246_N"/>
    <property type="match status" value="1"/>
</dbReference>
<sequence length="695" mass="80326">MEYPGINMDIRFLNQHGTPGVSYYRLGSFPGLEGVESRMIFVREVAMMILMDRLTDKPNWDDKIFDETIVAKWRDEALSQPERELWNQILGDKADRVKMPSIQRIMTESAFDYCIAELKSKAEHFKKTGLIYTLNCDENNIIKSDTLVNSELREGLRAAFERLYQDQSGDPDYHPDANDKVQDLVHPSMYPFVYGKSKFFQEEIVGIEDAITKWAGKGEVSNPPITDRPNPDEPEWLYPYVSEACWSKNYQWLPANLAFNEDGTVRFTSYINNLHPNKYPEIYRVIEKLIDVSIPAWESVVDSRAAHKDGPVKPVYQTRFAFPESPGYYEDNSPVWEKFDADRLAAYEAEHGHIPYPNDLDDIMHYWEDPNDDEEISLLGEREKPGHRLLRVKWRAVRDAVFPEPFSFVPLEYKVQHRFIDKFKDTGLQVIVKMATIELTPEKPDFPAGGWHIEGQFNEQIVATALYYVDSENITPSSLSFRMRTDREQGPLQDPAGQDCWRPYEQLYGTPLGTGEGGTTVQNFGSVETREGRLLAFPNVFHHRVSPFRLEDPTKPGHRRFIALWLVDPHQRIISTANVPPQRLDWWTESAFGGTGSKMSRGHMPSEIFQVLLEQSKDLANYLKPPQKLLDGLQNRLPRELMDMVREYSVIPDGIMTSEIAKVHRLSLMFERSAFRKAAEDDWNDSINDYSFCEH</sequence>
<comment type="caution">
    <text evidence="3">The sequence shown here is derived from an EMBL/GenBank/DDBJ whole genome shotgun (WGS) entry which is preliminary data.</text>
</comment>
<dbReference type="PANTHER" id="PTHR33119">
    <property type="entry name" value="IFI3P"/>
    <property type="match status" value="1"/>
</dbReference>
<dbReference type="InterPro" id="IPR049192">
    <property type="entry name" value="DUF4246_C"/>
</dbReference>
<dbReference type="Proteomes" id="UP001301958">
    <property type="component" value="Unassembled WGS sequence"/>
</dbReference>
<evidence type="ECO:0000259" key="2">
    <source>
        <dbReference type="Pfam" id="PF21666"/>
    </source>
</evidence>
<reference evidence="3" key="1">
    <citation type="journal article" date="2023" name="Mol. Phylogenet. Evol.">
        <title>Genome-scale phylogeny and comparative genomics of the fungal order Sordariales.</title>
        <authorList>
            <person name="Hensen N."/>
            <person name="Bonometti L."/>
            <person name="Westerberg I."/>
            <person name="Brannstrom I.O."/>
            <person name="Guillou S."/>
            <person name="Cros-Aarteil S."/>
            <person name="Calhoun S."/>
            <person name="Haridas S."/>
            <person name="Kuo A."/>
            <person name="Mondo S."/>
            <person name="Pangilinan J."/>
            <person name="Riley R."/>
            <person name="LaButti K."/>
            <person name="Andreopoulos B."/>
            <person name="Lipzen A."/>
            <person name="Chen C."/>
            <person name="Yan M."/>
            <person name="Daum C."/>
            <person name="Ng V."/>
            <person name="Clum A."/>
            <person name="Steindorff A."/>
            <person name="Ohm R.A."/>
            <person name="Martin F."/>
            <person name="Silar P."/>
            <person name="Natvig D.O."/>
            <person name="Lalanne C."/>
            <person name="Gautier V."/>
            <person name="Ament-Velasquez S.L."/>
            <person name="Kruys A."/>
            <person name="Hutchinson M.I."/>
            <person name="Powell A.J."/>
            <person name="Barry K."/>
            <person name="Miller A.N."/>
            <person name="Grigoriev I.V."/>
            <person name="Debuchy R."/>
            <person name="Gladieux P."/>
            <person name="Hiltunen Thoren M."/>
            <person name="Johannesson H."/>
        </authorList>
    </citation>
    <scope>NUCLEOTIDE SEQUENCE</scope>
    <source>
        <strain evidence="3">CBS 990.96</strain>
    </source>
</reference>
<evidence type="ECO:0000313" key="3">
    <source>
        <dbReference type="EMBL" id="KAK4224486.1"/>
    </source>
</evidence>
<protein>
    <submittedName>
        <fullName evidence="3">Uncharacterized protein</fullName>
    </submittedName>
</protein>
<feature type="domain" description="DUF4246" evidence="2">
    <location>
        <begin position="3"/>
        <end position="76"/>
    </location>
</feature>
<reference evidence="3" key="2">
    <citation type="submission" date="2023-05" db="EMBL/GenBank/DDBJ databases">
        <authorList>
            <consortium name="Lawrence Berkeley National Laboratory"/>
            <person name="Steindorff A."/>
            <person name="Hensen N."/>
            <person name="Bonometti L."/>
            <person name="Westerberg I."/>
            <person name="Brannstrom I.O."/>
            <person name="Guillou S."/>
            <person name="Cros-Aarteil S."/>
            <person name="Calhoun S."/>
            <person name="Haridas S."/>
            <person name="Kuo A."/>
            <person name="Mondo S."/>
            <person name="Pangilinan J."/>
            <person name="Riley R."/>
            <person name="Labutti K."/>
            <person name="Andreopoulos B."/>
            <person name="Lipzen A."/>
            <person name="Chen C."/>
            <person name="Yanf M."/>
            <person name="Daum C."/>
            <person name="Ng V."/>
            <person name="Clum A."/>
            <person name="Ohm R."/>
            <person name="Martin F."/>
            <person name="Silar P."/>
            <person name="Natvig D."/>
            <person name="Lalanne C."/>
            <person name="Gautier V."/>
            <person name="Ament-Velasquez S.L."/>
            <person name="Kruys A."/>
            <person name="Hutchinson M.I."/>
            <person name="Powell A.J."/>
            <person name="Barry K."/>
            <person name="Miller A.N."/>
            <person name="Grigoriev I.V."/>
            <person name="Debuchy R."/>
            <person name="Gladieux P."/>
            <person name="Thoren M.H."/>
            <person name="Johannesson H."/>
        </authorList>
    </citation>
    <scope>NUCLEOTIDE SEQUENCE</scope>
    <source>
        <strain evidence="3">CBS 990.96</strain>
    </source>
</reference>
<dbReference type="InterPro" id="IPR049207">
    <property type="entry name" value="DUF4246_N"/>
</dbReference>
<accession>A0AAN7BJK7</accession>
<organism evidence="3 4">
    <name type="scientific">Podospora fimiseda</name>
    <dbReference type="NCBI Taxonomy" id="252190"/>
    <lineage>
        <taxon>Eukaryota</taxon>
        <taxon>Fungi</taxon>
        <taxon>Dikarya</taxon>
        <taxon>Ascomycota</taxon>
        <taxon>Pezizomycotina</taxon>
        <taxon>Sordariomycetes</taxon>
        <taxon>Sordariomycetidae</taxon>
        <taxon>Sordariales</taxon>
        <taxon>Podosporaceae</taxon>
        <taxon>Podospora</taxon>
    </lineage>
</organism>
<keyword evidence="4" id="KW-1185">Reference proteome</keyword>
<dbReference type="Pfam" id="PF14033">
    <property type="entry name" value="DUF4246"/>
    <property type="match status" value="1"/>
</dbReference>
<dbReference type="PANTHER" id="PTHR33119:SF1">
    <property type="entry name" value="FE2OG DIOXYGENASE DOMAIN-CONTAINING PROTEIN"/>
    <property type="match status" value="1"/>
</dbReference>
<dbReference type="InterPro" id="IPR025340">
    <property type="entry name" value="DUF4246"/>
</dbReference>
<dbReference type="EMBL" id="MU865391">
    <property type="protein sequence ID" value="KAK4224486.1"/>
    <property type="molecule type" value="Genomic_DNA"/>
</dbReference>
<feature type="domain" description="DUF4246" evidence="1">
    <location>
        <begin position="109"/>
        <end position="589"/>
    </location>
</feature>
<gene>
    <name evidence="3" type="ORF">QBC38DRAFT_511743</name>
</gene>